<sequence>MLRFIAFIMIMSTLLVDPLNAQTATAISSSDDSISAWLIDDDQEGTTTSRSDDAKLFSPLEEQVRGEVVDDAHKLREHLTAEWNEAYKKAIRMSYLAESAL</sequence>
<dbReference type="AlphaFoldDB" id="A0A859FAN1"/>
<reference evidence="3" key="1">
    <citation type="submission" date="2019-07" db="EMBL/GenBank/DDBJ databases">
        <title>Bacillus alkalisoli sp. nov. isolated from saline soil.</title>
        <authorList>
            <person name="Sun J.-Q."/>
            <person name="Xu L."/>
        </authorList>
    </citation>
    <scope>NUCLEOTIDE SEQUENCE [LARGE SCALE GENOMIC DNA]</scope>
    <source>
        <strain evidence="3">M4U3P1</strain>
    </source>
</reference>
<evidence type="ECO:0000313" key="2">
    <source>
        <dbReference type="EMBL" id="QKS70007.1"/>
    </source>
</evidence>
<dbReference type="Proteomes" id="UP000318138">
    <property type="component" value="Chromosome"/>
</dbReference>
<keyword evidence="3" id="KW-1185">Reference proteome</keyword>
<accession>A0A859FAN1</accession>
<gene>
    <name evidence="2" type="ORF">FLK61_24855</name>
</gene>
<organism evidence="2 3">
    <name type="scientific">Paenalkalicoccus suaedae</name>
    <dbReference type="NCBI Taxonomy" id="2592382"/>
    <lineage>
        <taxon>Bacteria</taxon>
        <taxon>Bacillati</taxon>
        <taxon>Bacillota</taxon>
        <taxon>Bacilli</taxon>
        <taxon>Bacillales</taxon>
        <taxon>Bacillaceae</taxon>
        <taxon>Paenalkalicoccus</taxon>
    </lineage>
</organism>
<dbReference type="RefSeq" id="WP_176008051.1">
    <property type="nucleotide sequence ID" value="NZ_CP041372.2"/>
</dbReference>
<evidence type="ECO:0000313" key="3">
    <source>
        <dbReference type="Proteomes" id="UP000318138"/>
    </source>
</evidence>
<protein>
    <submittedName>
        <fullName evidence="2">Uncharacterized protein</fullName>
    </submittedName>
</protein>
<name>A0A859FAN1_9BACI</name>
<feature type="signal peptide" evidence="1">
    <location>
        <begin position="1"/>
        <end position="21"/>
    </location>
</feature>
<proteinExistence type="predicted"/>
<dbReference type="EMBL" id="CP041372">
    <property type="protein sequence ID" value="QKS70007.1"/>
    <property type="molecule type" value="Genomic_DNA"/>
</dbReference>
<keyword evidence="1" id="KW-0732">Signal</keyword>
<dbReference type="KEGG" id="psua:FLK61_24855"/>
<evidence type="ECO:0000256" key="1">
    <source>
        <dbReference type="SAM" id="SignalP"/>
    </source>
</evidence>
<feature type="chain" id="PRO_5038689624" evidence="1">
    <location>
        <begin position="22"/>
        <end position="101"/>
    </location>
</feature>